<dbReference type="AlphaFoldDB" id="A0AAV5RAH3"/>
<evidence type="ECO:0000259" key="7">
    <source>
        <dbReference type="PROSITE" id="PS50157"/>
    </source>
</evidence>
<feature type="domain" description="C2H2-type" evidence="7">
    <location>
        <begin position="411"/>
        <end position="439"/>
    </location>
</feature>
<name>A0AAV5RAH3_PICKL</name>
<keyword evidence="3 5" id="KW-0863">Zinc-finger</keyword>
<reference evidence="8 9" key="1">
    <citation type="journal article" date="2023" name="Elife">
        <title>Identification of key yeast species and microbe-microbe interactions impacting larval growth of Drosophila in the wild.</title>
        <authorList>
            <person name="Mure A."/>
            <person name="Sugiura Y."/>
            <person name="Maeda R."/>
            <person name="Honda K."/>
            <person name="Sakurai N."/>
            <person name="Takahashi Y."/>
            <person name="Watada M."/>
            <person name="Katoh T."/>
            <person name="Gotoh A."/>
            <person name="Gotoh Y."/>
            <person name="Taniguchi I."/>
            <person name="Nakamura K."/>
            <person name="Hayashi T."/>
            <person name="Katayama T."/>
            <person name="Uemura T."/>
            <person name="Hattori Y."/>
        </authorList>
    </citation>
    <scope>NUCLEOTIDE SEQUENCE [LARGE SCALE GENOMIC DNA]</scope>
    <source>
        <strain evidence="8 9">PK-24</strain>
    </source>
</reference>
<feature type="domain" description="C2H2-type" evidence="7">
    <location>
        <begin position="441"/>
        <end position="468"/>
    </location>
</feature>
<feature type="region of interest" description="Disordered" evidence="6">
    <location>
        <begin position="60"/>
        <end position="81"/>
    </location>
</feature>
<feature type="compositionally biased region" description="Low complexity" evidence="6">
    <location>
        <begin position="359"/>
        <end position="404"/>
    </location>
</feature>
<keyword evidence="4" id="KW-0862">Zinc</keyword>
<organism evidence="8 9">
    <name type="scientific">Pichia kluyveri</name>
    <name type="common">Yeast</name>
    <dbReference type="NCBI Taxonomy" id="36015"/>
    <lineage>
        <taxon>Eukaryota</taxon>
        <taxon>Fungi</taxon>
        <taxon>Dikarya</taxon>
        <taxon>Ascomycota</taxon>
        <taxon>Saccharomycotina</taxon>
        <taxon>Pichiomycetes</taxon>
        <taxon>Pichiales</taxon>
        <taxon>Pichiaceae</taxon>
        <taxon>Pichia</taxon>
    </lineage>
</organism>
<dbReference type="InterPro" id="IPR013087">
    <property type="entry name" value="Znf_C2H2_type"/>
</dbReference>
<dbReference type="GO" id="GO:0000981">
    <property type="term" value="F:DNA-binding transcription factor activity, RNA polymerase II-specific"/>
    <property type="evidence" value="ECO:0007669"/>
    <property type="project" value="TreeGrafter"/>
</dbReference>
<dbReference type="PROSITE" id="PS50157">
    <property type="entry name" value="ZINC_FINGER_C2H2_2"/>
    <property type="match status" value="3"/>
</dbReference>
<evidence type="ECO:0000313" key="8">
    <source>
        <dbReference type="EMBL" id="GMM48549.1"/>
    </source>
</evidence>
<proteinExistence type="predicted"/>
<dbReference type="EMBL" id="BTGB01000009">
    <property type="protein sequence ID" value="GMM48549.1"/>
    <property type="molecule type" value="Genomic_DNA"/>
</dbReference>
<keyword evidence="2" id="KW-0677">Repeat</keyword>
<dbReference type="PANTHER" id="PTHR24409">
    <property type="entry name" value="ZINC FINGER PROTEIN 142"/>
    <property type="match status" value="1"/>
</dbReference>
<dbReference type="SUPFAM" id="SSF57667">
    <property type="entry name" value="beta-beta-alpha zinc fingers"/>
    <property type="match status" value="1"/>
</dbReference>
<evidence type="ECO:0000256" key="6">
    <source>
        <dbReference type="SAM" id="MobiDB-lite"/>
    </source>
</evidence>
<dbReference type="Gene3D" id="3.30.160.60">
    <property type="entry name" value="Classic Zinc Finger"/>
    <property type="match status" value="2"/>
</dbReference>
<keyword evidence="9" id="KW-1185">Reference proteome</keyword>
<feature type="domain" description="C2H2-type" evidence="7">
    <location>
        <begin position="467"/>
        <end position="491"/>
    </location>
</feature>
<dbReference type="FunFam" id="3.30.160.60:FF:000100">
    <property type="entry name" value="Zinc finger 45-like"/>
    <property type="match status" value="1"/>
</dbReference>
<evidence type="ECO:0000313" key="9">
    <source>
        <dbReference type="Proteomes" id="UP001378960"/>
    </source>
</evidence>
<accession>A0AAV5RAH3</accession>
<comment type="caution">
    <text evidence="8">The sequence shown here is derived from an EMBL/GenBank/DDBJ whole genome shotgun (WGS) entry which is preliminary data.</text>
</comment>
<sequence>MDSNTLFDYLNTYQNNNIHLNLLHKNSNNNIIDNNNPSSFLRPTLNNLESNSNIIQQTNTHTNTHTNTNTNTQKNNSIMPIPDFRNTPRCLTPLNVDLGLGLTSNNDIKHSLQQQTFIKKEDDNEVVPPSANYLLSPYTQRNNNYNNNYNYNYNNHSISNSSDYDNTIKEKDYYVFNTPINSDDSLSPYQRDSLNSAFSAISVMSGNTSVNNDYSFNYNYNSNNNIEPIDLHFNLNENSILDYENSLNSKLQLNISLPSQFNNYIDRAFDSIKIKKEEDFDEFDDADDDIFDNENMNFVNDKFMNDIDEILSDKSFNDYPGIVVKKEENDDIKVKEETDDDIHLCDCDDSHSHSNLQSNTPQQSNEQETENSNNRITRSRNSSTVNSKNIRKNSTSNSKSMKNSTKIEKPFKCYECSSSFTRKTRLTEHINRVHLGKIYQYKCKECGTRLSSKENLTRHSIVHTDKFKCQNCNRRFDRSYRYQRHLEKCHV</sequence>
<feature type="compositionally biased region" description="Low complexity" evidence="6">
    <location>
        <begin position="60"/>
        <end position="78"/>
    </location>
</feature>
<dbReference type="GO" id="GO:0008270">
    <property type="term" value="F:zinc ion binding"/>
    <property type="evidence" value="ECO:0007669"/>
    <property type="project" value="UniProtKB-KW"/>
</dbReference>
<dbReference type="Proteomes" id="UP001378960">
    <property type="component" value="Unassembled WGS sequence"/>
</dbReference>
<dbReference type="InterPro" id="IPR036236">
    <property type="entry name" value="Znf_C2H2_sf"/>
</dbReference>
<protein>
    <recommendedName>
        <fullName evidence="7">C2H2-type domain-containing protein</fullName>
    </recommendedName>
</protein>
<feature type="region of interest" description="Disordered" evidence="6">
    <location>
        <begin position="351"/>
        <end position="404"/>
    </location>
</feature>
<dbReference type="SMART" id="SM00355">
    <property type="entry name" value="ZnF_C2H2"/>
    <property type="match status" value="3"/>
</dbReference>
<dbReference type="Pfam" id="PF00096">
    <property type="entry name" value="zf-C2H2"/>
    <property type="match status" value="2"/>
</dbReference>
<keyword evidence="1" id="KW-0479">Metal-binding</keyword>
<evidence type="ECO:0000256" key="3">
    <source>
        <dbReference type="ARBA" id="ARBA00022771"/>
    </source>
</evidence>
<evidence type="ECO:0000256" key="1">
    <source>
        <dbReference type="ARBA" id="ARBA00022723"/>
    </source>
</evidence>
<evidence type="ECO:0000256" key="5">
    <source>
        <dbReference type="PROSITE-ProRule" id="PRU00042"/>
    </source>
</evidence>
<dbReference type="PROSITE" id="PS00028">
    <property type="entry name" value="ZINC_FINGER_C2H2_1"/>
    <property type="match status" value="3"/>
</dbReference>
<dbReference type="GO" id="GO:0005634">
    <property type="term" value="C:nucleus"/>
    <property type="evidence" value="ECO:0007669"/>
    <property type="project" value="TreeGrafter"/>
</dbReference>
<evidence type="ECO:0000256" key="4">
    <source>
        <dbReference type="ARBA" id="ARBA00022833"/>
    </source>
</evidence>
<gene>
    <name evidence="8" type="ORF">DAPK24_051470</name>
</gene>
<dbReference type="PANTHER" id="PTHR24409:SF295">
    <property type="entry name" value="AZ2-RELATED"/>
    <property type="match status" value="1"/>
</dbReference>
<evidence type="ECO:0000256" key="2">
    <source>
        <dbReference type="ARBA" id="ARBA00022737"/>
    </source>
</evidence>
<dbReference type="GO" id="GO:0000977">
    <property type="term" value="F:RNA polymerase II transcription regulatory region sequence-specific DNA binding"/>
    <property type="evidence" value="ECO:0007669"/>
    <property type="project" value="TreeGrafter"/>
</dbReference>